<dbReference type="PANTHER" id="PTHR10598:SF0">
    <property type="entry name" value="SET1_ASH2 HISTONE METHYLTRANSFERASE COMPLEX SUBUNIT ASH2"/>
    <property type="match status" value="1"/>
</dbReference>
<dbReference type="InterPro" id="IPR013320">
    <property type="entry name" value="ConA-like_dom_sf"/>
</dbReference>
<dbReference type="PANTHER" id="PTHR10598">
    <property type="entry name" value="SET1/ASH2 HISTONE METHYLTRANSFERASE COMPLEX SUBUNIT ASH2"/>
    <property type="match status" value="1"/>
</dbReference>
<sequence>MFFRNGRLEGVAFEEIFGGVYYPAVSIYKNATVRLNFGPRFRHSPRGLQTKYRPMCEAVHQNMVEQTMADIIYLVENDNHFKVEALNF</sequence>
<keyword evidence="1" id="KW-0489">Methyltransferase</keyword>
<dbReference type="Gene3D" id="2.60.120.920">
    <property type="match status" value="1"/>
</dbReference>
<keyword evidence="1" id="KW-0808">Transferase</keyword>
<organism evidence="1 2">
    <name type="scientific">Tropilaelaps mercedesae</name>
    <dbReference type="NCBI Taxonomy" id="418985"/>
    <lineage>
        <taxon>Eukaryota</taxon>
        <taxon>Metazoa</taxon>
        <taxon>Ecdysozoa</taxon>
        <taxon>Arthropoda</taxon>
        <taxon>Chelicerata</taxon>
        <taxon>Arachnida</taxon>
        <taxon>Acari</taxon>
        <taxon>Parasitiformes</taxon>
        <taxon>Mesostigmata</taxon>
        <taxon>Gamasina</taxon>
        <taxon>Dermanyssoidea</taxon>
        <taxon>Laelapidae</taxon>
        <taxon>Tropilaelaps</taxon>
    </lineage>
</organism>
<evidence type="ECO:0000313" key="2">
    <source>
        <dbReference type="Proteomes" id="UP000192247"/>
    </source>
</evidence>
<gene>
    <name evidence="1" type="ORF">BIW11_13737</name>
</gene>
<dbReference type="SUPFAM" id="SSF49899">
    <property type="entry name" value="Concanavalin A-like lectins/glucanases"/>
    <property type="match status" value="1"/>
</dbReference>
<dbReference type="GO" id="GO:0008168">
    <property type="term" value="F:methyltransferase activity"/>
    <property type="evidence" value="ECO:0007669"/>
    <property type="project" value="UniProtKB-KW"/>
</dbReference>
<dbReference type="Proteomes" id="UP000192247">
    <property type="component" value="Unassembled WGS sequence"/>
</dbReference>
<dbReference type="GO" id="GO:0032259">
    <property type="term" value="P:methylation"/>
    <property type="evidence" value="ECO:0007669"/>
    <property type="project" value="UniProtKB-KW"/>
</dbReference>
<protein>
    <submittedName>
        <fullName evidence="1">Set1/Ash2 histone methyltransferase complex subunit ASH2-like</fullName>
    </submittedName>
</protein>
<dbReference type="GO" id="GO:0048188">
    <property type="term" value="C:Set1C/COMPASS complex"/>
    <property type="evidence" value="ECO:0007669"/>
    <property type="project" value="InterPro"/>
</dbReference>
<comment type="caution">
    <text evidence="1">The sequence shown here is derived from an EMBL/GenBank/DDBJ whole genome shotgun (WGS) entry which is preliminary data.</text>
</comment>
<name>A0A1V9X0J0_9ACAR</name>
<dbReference type="STRING" id="418985.A0A1V9X0J0"/>
<evidence type="ECO:0000313" key="1">
    <source>
        <dbReference type="EMBL" id="OQR67080.1"/>
    </source>
</evidence>
<accession>A0A1V9X0J0</accession>
<dbReference type="OrthoDB" id="10266026at2759"/>
<proteinExistence type="predicted"/>
<dbReference type="AlphaFoldDB" id="A0A1V9X0J0"/>
<dbReference type="GO" id="GO:0000976">
    <property type="term" value="F:transcription cis-regulatory region binding"/>
    <property type="evidence" value="ECO:0007669"/>
    <property type="project" value="TreeGrafter"/>
</dbReference>
<keyword evidence="2" id="KW-1185">Reference proteome</keyword>
<reference evidence="1 2" key="1">
    <citation type="journal article" date="2017" name="Gigascience">
        <title>Draft genome of the honey bee ectoparasitic mite, Tropilaelaps mercedesae, is shaped by the parasitic life history.</title>
        <authorList>
            <person name="Dong X."/>
            <person name="Armstrong S.D."/>
            <person name="Xia D."/>
            <person name="Makepeace B.L."/>
            <person name="Darby A.C."/>
            <person name="Kadowaki T."/>
        </authorList>
    </citation>
    <scope>NUCLEOTIDE SEQUENCE [LARGE SCALE GENOMIC DNA]</scope>
    <source>
        <strain evidence="1">Wuxi-XJTLU</strain>
    </source>
</reference>
<dbReference type="InterPro" id="IPR037353">
    <property type="entry name" value="ASH2"/>
</dbReference>
<dbReference type="InterPro" id="IPR043136">
    <property type="entry name" value="B30.2/SPRY_sf"/>
</dbReference>
<dbReference type="EMBL" id="MNPL01029961">
    <property type="protein sequence ID" value="OQR67080.1"/>
    <property type="molecule type" value="Genomic_DNA"/>
</dbReference>
<dbReference type="InParanoid" id="A0A1V9X0J0"/>